<organism evidence="7 8">
    <name type="scientific">Mytilus coruscus</name>
    <name type="common">Sea mussel</name>
    <dbReference type="NCBI Taxonomy" id="42192"/>
    <lineage>
        <taxon>Eukaryota</taxon>
        <taxon>Metazoa</taxon>
        <taxon>Spiralia</taxon>
        <taxon>Lophotrochozoa</taxon>
        <taxon>Mollusca</taxon>
        <taxon>Bivalvia</taxon>
        <taxon>Autobranchia</taxon>
        <taxon>Pteriomorphia</taxon>
        <taxon>Mytilida</taxon>
        <taxon>Mytiloidea</taxon>
        <taxon>Mytilidae</taxon>
        <taxon>Mytilinae</taxon>
        <taxon>Mytilus</taxon>
    </lineage>
</organism>
<dbReference type="Gene3D" id="1.10.490.10">
    <property type="entry name" value="Globins"/>
    <property type="match status" value="1"/>
</dbReference>
<proteinExistence type="inferred from homology"/>
<dbReference type="AlphaFoldDB" id="A0A6J8BDA0"/>
<evidence type="ECO:0000256" key="3">
    <source>
        <dbReference type="ARBA" id="ARBA00023004"/>
    </source>
</evidence>
<dbReference type="InterPro" id="IPR050532">
    <property type="entry name" value="Globin-like_OT"/>
</dbReference>
<evidence type="ECO:0000256" key="4">
    <source>
        <dbReference type="RuleBase" id="RU000356"/>
    </source>
</evidence>
<dbReference type="GO" id="GO:0020037">
    <property type="term" value="F:heme binding"/>
    <property type="evidence" value="ECO:0007669"/>
    <property type="project" value="InterPro"/>
</dbReference>
<feature type="domain" description="Globin" evidence="6">
    <location>
        <begin position="41"/>
        <end position="189"/>
    </location>
</feature>
<dbReference type="Proteomes" id="UP000507470">
    <property type="component" value="Unassembled WGS sequence"/>
</dbReference>
<dbReference type="PANTHER" id="PTHR46458:SF5">
    <property type="entry name" value="GLOBIN FAMILY PROFILE DOMAIN-CONTAINING PROTEIN"/>
    <property type="match status" value="1"/>
</dbReference>
<keyword evidence="3" id="KW-0408">Iron</keyword>
<comment type="similarity">
    <text evidence="4">Belongs to the globin family.</text>
</comment>
<dbReference type="GO" id="GO:0019825">
    <property type="term" value="F:oxygen binding"/>
    <property type="evidence" value="ECO:0007669"/>
    <property type="project" value="InterPro"/>
</dbReference>
<evidence type="ECO:0000256" key="2">
    <source>
        <dbReference type="ARBA" id="ARBA00022723"/>
    </source>
</evidence>
<evidence type="ECO:0000313" key="8">
    <source>
        <dbReference type="Proteomes" id="UP000507470"/>
    </source>
</evidence>
<keyword evidence="8" id="KW-1185">Reference proteome</keyword>
<dbReference type="OrthoDB" id="6344802at2759"/>
<dbReference type="PROSITE" id="PS01033">
    <property type="entry name" value="GLOBIN"/>
    <property type="match status" value="1"/>
</dbReference>
<reference evidence="7 8" key="1">
    <citation type="submission" date="2020-06" db="EMBL/GenBank/DDBJ databases">
        <authorList>
            <person name="Li R."/>
            <person name="Bekaert M."/>
        </authorList>
    </citation>
    <scope>NUCLEOTIDE SEQUENCE [LARGE SCALE GENOMIC DNA]</scope>
    <source>
        <strain evidence="8">wild</strain>
    </source>
</reference>
<dbReference type="EMBL" id="CACVKT020003142">
    <property type="protein sequence ID" value="CAC5381908.1"/>
    <property type="molecule type" value="Genomic_DNA"/>
</dbReference>
<dbReference type="GO" id="GO:0046872">
    <property type="term" value="F:metal ion binding"/>
    <property type="evidence" value="ECO:0007669"/>
    <property type="project" value="UniProtKB-KW"/>
</dbReference>
<feature type="compositionally biased region" description="Basic residues" evidence="5">
    <location>
        <begin position="1"/>
        <end position="23"/>
    </location>
</feature>
<protein>
    <recommendedName>
        <fullName evidence="6">Globin domain-containing protein</fullName>
    </recommendedName>
</protein>
<keyword evidence="4" id="KW-0561">Oxygen transport</keyword>
<name>A0A6J8BDA0_MYTCO</name>
<accession>A0A6J8BDA0</accession>
<dbReference type="PANTHER" id="PTHR46458">
    <property type="entry name" value="BLR2807 PROTEIN"/>
    <property type="match status" value="1"/>
</dbReference>
<keyword evidence="1 4" id="KW-0349">Heme</keyword>
<sequence length="189" mass="21838">MGALKSKFKGSKSKSNQKAKQKIHLPESSSAKKTVDPRLPFQTYRQVFSLRNAWKAVTRSMEETAKENLMRFLKKHQQYAEYFPSYDTNKSEEDIKDSFEFENDAMEIFGLFDDVVNNLEEVDKALVEISHVFSTNEKISELLKDMDPTFMGLLSEILGDRFTETTEENFRLLYDFVLTEGEKCIGGKS</sequence>
<dbReference type="InterPro" id="IPR009050">
    <property type="entry name" value="Globin-like_sf"/>
</dbReference>
<gene>
    <name evidence="7" type="ORF">MCOR_17765</name>
</gene>
<evidence type="ECO:0000313" key="7">
    <source>
        <dbReference type="EMBL" id="CAC5381908.1"/>
    </source>
</evidence>
<evidence type="ECO:0000256" key="1">
    <source>
        <dbReference type="ARBA" id="ARBA00022617"/>
    </source>
</evidence>
<keyword evidence="2" id="KW-0479">Metal-binding</keyword>
<dbReference type="InterPro" id="IPR000971">
    <property type="entry name" value="Globin"/>
</dbReference>
<feature type="region of interest" description="Disordered" evidence="5">
    <location>
        <begin position="1"/>
        <end position="36"/>
    </location>
</feature>
<dbReference type="Pfam" id="PF00042">
    <property type="entry name" value="Globin"/>
    <property type="match status" value="1"/>
</dbReference>
<keyword evidence="4" id="KW-0813">Transport</keyword>
<evidence type="ECO:0000256" key="5">
    <source>
        <dbReference type="SAM" id="MobiDB-lite"/>
    </source>
</evidence>
<dbReference type="GO" id="GO:0005344">
    <property type="term" value="F:oxygen carrier activity"/>
    <property type="evidence" value="ECO:0007669"/>
    <property type="project" value="UniProtKB-KW"/>
</dbReference>
<evidence type="ECO:0000259" key="6">
    <source>
        <dbReference type="PROSITE" id="PS01033"/>
    </source>
</evidence>
<dbReference type="InterPro" id="IPR012292">
    <property type="entry name" value="Globin/Proto"/>
</dbReference>
<dbReference type="SUPFAM" id="SSF46458">
    <property type="entry name" value="Globin-like"/>
    <property type="match status" value="1"/>
</dbReference>